<dbReference type="InterPro" id="IPR010982">
    <property type="entry name" value="Lambda_DNA-bd_dom_sf"/>
</dbReference>
<proteinExistence type="predicted"/>
<dbReference type="SUPFAM" id="SSF47413">
    <property type="entry name" value="lambda repressor-like DNA-binding domains"/>
    <property type="match status" value="1"/>
</dbReference>
<dbReference type="NCBIfam" id="NF041951">
    <property type="entry name" value="phage_RstR"/>
    <property type="match status" value="1"/>
</dbReference>
<dbReference type="PANTHER" id="PTHR46558">
    <property type="entry name" value="TRACRIPTIONAL REGULATORY PROTEIN-RELATED-RELATED"/>
    <property type="match status" value="1"/>
</dbReference>
<reference evidence="4 5" key="1">
    <citation type="submission" date="2019-06" db="EMBL/GenBank/DDBJ databases">
        <title>Emergence of pandrug resistant Empedobacter falsenii in China.</title>
        <authorList>
            <person name="Dong N."/>
            <person name="Chen S."/>
            <person name="Zhang R."/>
        </authorList>
    </citation>
    <scope>NUCLEOTIDE SEQUENCE [LARGE SCALE GENOMIC DNA]</scope>
    <source>
        <strain evidence="4 5">1681-1</strain>
    </source>
</reference>
<evidence type="ECO:0000256" key="1">
    <source>
        <dbReference type="ARBA" id="ARBA00023125"/>
    </source>
</evidence>
<dbReference type="Gene3D" id="1.10.260.40">
    <property type="entry name" value="lambda repressor-like DNA-binding domains"/>
    <property type="match status" value="1"/>
</dbReference>
<dbReference type="CDD" id="cd00093">
    <property type="entry name" value="HTH_XRE"/>
    <property type="match status" value="1"/>
</dbReference>
<dbReference type="PANTHER" id="PTHR46558:SF11">
    <property type="entry name" value="HTH-TYPE TRANSCRIPTIONAL REGULATOR XRE"/>
    <property type="match status" value="1"/>
</dbReference>
<dbReference type="SMART" id="SM00530">
    <property type="entry name" value="HTH_XRE"/>
    <property type="match status" value="1"/>
</dbReference>
<keyword evidence="5" id="KW-1185">Reference proteome</keyword>
<dbReference type="EMBL" id="CP040908">
    <property type="protein sequence ID" value="QLL59168.1"/>
    <property type="molecule type" value="Genomic_DNA"/>
</dbReference>
<feature type="domain" description="HTH cro/C1-type" evidence="2">
    <location>
        <begin position="8"/>
        <end position="62"/>
    </location>
</feature>
<organism evidence="4 5">
    <name type="scientific">Empedobacter falsenii</name>
    <dbReference type="NCBI Taxonomy" id="343874"/>
    <lineage>
        <taxon>Bacteria</taxon>
        <taxon>Pseudomonadati</taxon>
        <taxon>Bacteroidota</taxon>
        <taxon>Flavobacteriia</taxon>
        <taxon>Flavobacteriales</taxon>
        <taxon>Weeksellaceae</taxon>
        <taxon>Empedobacter</taxon>
    </lineage>
</organism>
<sequence length="115" mass="12965">MENFGKNLKELRSGKGFSQEVFASKIGVHVTNLSKYERNISIPSLEVAEKMAKILSISLDELVYGNNKADAILQDNQLLNLFAETQQLNDNQKNTIKDLLEAFILKNNLQKQLAI</sequence>
<evidence type="ECO:0000313" key="3">
    <source>
        <dbReference type="EMBL" id="QLL59161.1"/>
    </source>
</evidence>
<dbReference type="GO" id="GO:0003677">
    <property type="term" value="F:DNA binding"/>
    <property type="evidence" value="ECO:0007669"/>
    <property type="project" value="UniProtKB-KW"/>
</dbReference>
<evidence type="ECO:0000313" key="5">
    <source>
        <dbReference type="Proteomes" id="UP000510643"/>
    </source>
</evidence>
<gene>
    <name evidence="3" type="ORF">FH779_14180</name>
    <name evidence="4" type="ORF">FH779_14215</name>
</gene>
<dbReference type="EMBL" id="CP040908">
    <property type="protein sequence ID" value="QLL59161.1"/>
    <property type="molecule type" value="Genomic_DNA"/>
</dbReference>
<dbReference type="InterPro" id="IPR049639">
    <property type="entry name" value="RstR"/>
</dbReference>
<dbReference type="PROSITE" id="PS50943">
    <property type="entry name" value="HTH_CROC1"/>
    <property type="match status" value="1"/>
</dbReference>
<evidence type="ECO:0000259" key="2">
    <source>
        <dbReference type="PROSITE" id="PS50943"/>
    </source>
</evidence>
<dbReference type="AlphaFoldDB" id="A0A7H9DVD3"/>
<dbReference type="Proteomes" id="UP000510643">
    <property type="component" value="Chromosome"/>
</dbReference>
<protein>
    <submittedName>
        <fullName evidence="4">Helix-turn-helix transcriptional regulator</fullName>
    </submittedName>
</protein>
<evidence type="ECO:0000313" key="4">
    <source>
        <dbReference type="EMBL" id="QLL59168.1"/>
    </source>
</evidence>
<dbReference type="KEGG" id="efal:FH779_14180"/>
<name>A0A7H9DVD3_9FLAO</name>
<dbReference type="KEGG" id="efal:FH779_14215"/>
<dbReference type="RefSeq" id="WP_180905171.1">
    <property type="nucleotide sequence ID" value="NZ_CP040908.1"/>
</dbReference>
<dbReference type="InterPro" id="IPR001387">
    <property type="entry name" value="Cro/C1-type_HTH"/>
</dbReference>
<accession>A0A7H9DVD3</accession>
<keyword evidence="1" id="KW-0238">DNA-binding</keyword>
<dbReference type="Pfam" id="PF01381">
    <property type="entry name" value="HTH_3"/>
    <property type="match status" value="1"/>
</dbReference>
<dbReference type="GeneID" id="78402635"/>